<dbReference type="GeneTree" id="ENSGT01060000250956"/>
<protein>
    <submittedName>
        <fullName evidence="4">Uncharacterized threonine-rich GPI-anchored glycoprotein PJ4664.02-like</fullName>
    </submittedName>
</protein>
<dbReference type="Ensembl" id="ENSCMIT00000011560.1">
    <property type="protein sequence ID" value="ENSCMIP00000011280.1"/>
    <property type="gene ID" value="ENSCMIG00000005870.1"/>
</dbReference>
<feature type="domain" description="SEA" evidence="3">
    <location>
        <begin position="134"/>
        <end position="248"/>
    </location>
</feature>
<evidence type="ECO:0000313" key="5">
    <source>
        <dbReference type="Proteomes" id="UP000314986"/>
    </source>
</evidence>
<reference evidence="5" key="3">
    <citation type="journal article" date="2014" name="Nature">
        <title>Elephant shark genome provides unique insights into gnathostome evolution.</title>
        <authorList>
            <consortium name="International Elephant Shark Genome Sequencing Consortium"/>
            <person name="Venkatesh B."/>
            <person name="Lee A.P."/>
            <person name="Ravi V."/>
            <person name="Maurya A.K."/>
            <person name="Lian M.M."/>
            <person name="Swann J.B."/>
            <person name="Ohta Y."/>
            <person name="Flajnik M.F."/>
            <person name="Sutoh Y."/>
            <person name="Kasahara M."/>
            <person name="Hoon S."/>
            <person name="Gangu V."/>
            <person name="Roy S.W."/>
            <person name="Irimia M."/>
            <person name="Korzh V."/>
            <person name="Kondrychyn I."/>
            <person name="Lim Z.W."/>
            <person name="Tay B.H."/>
            <person name="Tohari S."/>
            <person name="Kong K.W."/>
            <person name="Ho S."/>
            <person name="Lorente-Galdos B."/>
            <person name="Quilez J."/>
            <person name="Marques-Bonet T."/>
            <person name="Raney B.J."/>
            <person name="Ingham P.W."/>
            <person name="Tay A."/>
            <person name="Hillier L.W."/>
            <person name="Minx P."/>
            <person name="Boehm T."/>
            <person name="Wilson R.K."/>
            <person name="Brenner S."/>
            <person name="Warren W.C."/>
        </authorList>
    </citation>
    <scope>NUCLEOTIDE SEQUENCE [LARGE SCALE GENOMIC DNA]</scope>
</reference>
<evidence type="ECO:0000259" key="3">
    <source>
        <dbReference type="PROSITE" id="PS50024"/>
    </source>
</evidence>
<feature type="compositionally biased region" description="Pro residues" evidence="1">
    <location>
        <begin position="51"/>
        <end position="68"/>
    </location>
</feature>
<dbReference type="AlphaFoldDB" id="A0A4W3H7F0"/>
<dbReference type="SUPFAM" id="SSF82671">
    <property type="entry name" value="SEA domain"/>
    <property type="match status" value="1"/>
</dbReference>
<dbReference type="Pfam" id="PF01390">
    <property type="entry name" value="SEA"/>
    <property type="match status" value="1"/>
</dbReference>
<dbReference type="PANTHER" id="PTHR37999">
    <property type="entry name" value="MUCIN-17"/>
    <property type="match status" value="1"/>
</dbReference>
<dbReference type="PROSITE" id="PS50024">
    <property type="entry name" value="SEA"/>
    <property type="match status" value="1"/>
</dbReference>
<feature type="region of interest" description="Disordered" evidence="1">
    <location>
        <begin position="36"/>
        <end position="99"/>
    </location>
</feature>
<reference evidence="5" key="1">
    <citation type="journal article" date="2006" name="Science">
        <title>Ancient noncoding elements conserved in the human genome.</title>
        <authorList>
            <person name="Venkatesh B."/>
            <person name="Kirkness E.F."/>
            <person name="Loh Y.H."/>
            <person name="Halpern A.L."/>
            <person name="Lee A.P."/>
            <person name="Johnson J."/>
            <person name="Dandona N."/>
            <person name="Viswanathan L.D."/>
            <person name="Tay A."/>
            <person name="Venter J.C."/>
            <person name="Strausberg R.L."/>
            <person name="Brenner S."/>
        </authorList>
    </citation>
    <scope>NUCLEOTIDE SEQUENCE [LARGE SCALE GENOMIC DNA]</scope>
</reference>
<dbReference type="InterPro" id="IPR053311">
    <property type="entry name" value="Mucosal_Integrity_Assoc"/>
</dbReference>
<name>A0A4W3H7F0_CALMI</name>
<feature type="compositionally biased region" description="Low complexity" evidence="1">
    <location>
        <begin position="69"/>
        <end position="96"/>
    </location>
</feature>
<organism evidence="4 5">
    <name type="scientific">Callorhinchus milii</name>
    <name type="common">Ghost shark</name>
    <dbReference type="NCBI Taxonomy" id="7868"/>
    <lineage>
        <taxon>Eukaryota</taxon>
        <taxon>Metazoa</taxon>
        <taxon>Chordata</taxon>
        <taxon>Craniata</taxon>
        <taxon>Vertebrata</taxon>
        <taxon>Chondrichthyes</taxon>
        <taxon>Holocephali</taxon>
        <taxon>Chimaeriformes</taxon>
        <taxon>Callorhinchidae</taxon>
        <taxon>Callorhinchus</taxon>
    </lineage>
</organism>
<accession>A0A4W3H7F0</accession>
<feature type="compositionally biased region" description="Low complexity" evidence="1">
    <location>
        <begin position="36"/>
        <end position="50"/>
    </location>
</feature>
<dbReference type="Proteomes" id="UP000314986">
    <property type="component" value="Unassembled WGS sequence"/>
</dbReference>
<dbReference type="PANTHER" id="PTHR37999:SF2">
    <property type="entry name" value="MUCIN-17"/>
    <property type="match status" value="1"/>
</dbReference>
<reference evidence="4" key="4">
    <citation type="submission" date="2025-08" db="UniProtKB">
        <authorList>
            <consortium name="Ensembl"/>
        </authorList>
    </citation>
    <scope>IDENTIFICATION</scope>
</reference>
<feature type="signal peptide" evidence="2">
    <location>
        <begin position="1"/>
        <end position="32"/>
    </location>
</feature>
<feature type="chain" id="PRO_5021249004" evidence="2">
    <location>
        <begin position="33"/>
        <end position="255"/>
    </location>
</feature>
<evidence type="ECO:0000313" key="4">
    <source>
        <dbReference type="Ensembl" id="ENSCMIP00000011280.1"/>
    </source>
</evidence>
<evidence type="ECO:0000256" key="1">
    <source>
        <dbReference type="SAM" id="MobiDB-lite"/>
    </source>
</evidence>
<dbReference type="Gene3D" id="3.30.70.960">
    <property type="entry name" value="SEA domain"/>
    <property type="match status" value="1"/>
</dbReference>
<evidence type="ECO:0000256" key="2">
    <source>
        <dbReference type="SAM" id="SignalP"/>
    </source>
</evidence>
<keyword evidence="5" id="KW-1185">Reference proteome</keyword>
<reference evidence="4" key="5">
    <citation type="submission" date="2025-09" db="UniProtKB">
        <authorList>
            <consortium name="Ensembl"/>
        </authorList>
    </citation>
    <scope>IDENTIFICATION</scope>
</reference>
<dbReference type="InterPro" id="IPR000082">
    <property type="entry name" value="SEA_dom"/>
</dbReference>
<dbReference type="SMART" id="SM00200">
    <property type="entry name" value="SEA"/>
    <property type="match status" value="1"/>
</dbReference>
<keyword evidence="2" id="KW-0732">Signal</keyword>
<dbReference type="InterPro" id="IPR036364">
    <property type="entry name" value="SEA_dom_sf"/>
</dbReference>
<reference evidence="5" key="2">
    <citation type="journal article" date="2007" name="PLoS Biol.">
        <title>Survey sequencing and comparative analysis of the elephant shark (Callorhinchus milii) genome.</title>
        <authorList>
            <person name="Venkatesh B."/>
            <person name="Kirkness E.F."/>
            <person name="Loh Y.H."/>
            <person name="Halpern A.L."/>
            <person name="Lee A.P."/>
            <person name="Johnson J."/>
            <person name="Dandona N."/>
            <person name="Viswanathan L.D."/>
            <person name="Tay A."/>
            <person name="Venter J.C."/>
            <person name="Strausberg R.L."/>
            <person name="Brenner S."/>
        </authorList>
    </citation>
    <scope>NUCLEOTIDE SEQUENCE [LARGE SCALE GENOMIC DNA]</scope>
</reference>
<proteinExistence type="predicted"/>
<sequence length="255" mass="27373">MSAPSPGQPSRRIKGLLTSQALLCLLLLCVNSQSGTTMTSEASTASSKPPTTSPPTTPPPTTSPPTTLPPTTKRTTTSPPTTTTTKPTSTSKAPSAVNKCQNGGTWTGTECKCVSPFIGKFCESASETVKVENVTNTFGASVKIGNEEFKPAMADNQSTEFKNFTRDFKNQMDQIYGNIDGYDKVIVKELRKGSIVVDHEIMFVLPPEKITEDFISNTQSSIQDELEASSSGNFSFQINSSFTTVKFEKSDADGK</sequence>